<evidence type="ECO:0000313" key="2">
    <source>
        <dbReference type="EMBL" id="RFU87329.1"/>
    </source>
</evidence>
<keyword evidence="3" id="KW-1185">Reference proteome</keyword>
<accession>A0A372M911</accession>
<dbReference type="InterPro" id="IPR010093">
    <property type="entry name" value="SinI_DNA-bd"/>
</dbReference>
<dbReference type="Pfam" id="PF12728">
    <property type="entry name" value="HTH_17"/>
    <property type="match status" value="1"/>
</dbReference>
<name>A0A372M911_9ACTN</name>
<organism evidence="2 3">
    <name type="scientific">Streptomyces triticagri</name>
    <dbReference type="NCBI Taxonomy" id="2293568"/>
    <lineage>
        <taxon>Bacteria</taxon>
        <taxon>Bacillati</taxon>
        <taxon>Actinomycetota</taxon>
        <taxon>Actinomycetes</taxon>
        <taxon>Kitasatosporales</taxon>
        <taxon>Streptomycetaceae</taxon>
        <taxon>Streptomyces</taxon>
    </lineage>
</organism>
<dbReference type="GO" id="GO:0003677">
    <property type="term" value="F:DNA binding"/>
    <property type="evidence" value="ECO:0007669"/>
    <property type="project" value="InterPro"/>
</dbReference>
<protein>
    <submittedName>
        <fullName evidence="2">Helix-turn-helix domain-containing protein</fullName>
    </submittedName>
</protein>
<sequence length="65" mass="7000">MAVDPTLILLTVEEAARRLGIGRTTCFRLVSTGELESVTVGRLRRVPADALSTYVATLRRATLAA</sequence>
<dbReference type="AlphaFoldDB" id="A0A372M911"/>
<dbReference type="InterPro" id="IPR041657">
    <property type="entry name" value="HTH_17"/>
</dbReference>
<evidence type="ECO:0000313" key="3">
    <source>
        <dbReference type="Proteomes" id="UP000263094"/>
    </source>
</evidence>
<dbReference type="OrthoDB" id="1093249at2"/>
<reference evidence="2 3" key="1">
    <citation type="submission" date="2018-08" db="EMBL/GenBank/DDBJ databases">
        <title>Isolation, diversity and antifungal activity of Actinobacteria from wheat.</title>
        <authorList>
            <person name="Han C."/>
        </authorList>
    </citation>
    <scope>NUCLEOTIDE SEQUENCE [LARGE SCALE GENOMIC DNA]</scope>
    <source>
        <strain evidence="2 3">NEAU-YY421</strain>
    </source>
</reference>
<comment type="caution">
    <text evidence="2">The sequence shown here is derived from an EMBL/GenBank/DDBJ whole genome shotgun (WGS) entry which is preliminary data.</text>
</comment>
<dbReference type="Proteomes" id="UP000263094">
    <property type="component" value="Unassembled WGS sequence"/>
</dbReference>
<proteinExistence type="predicted"/>
<gene>
    <name evidence="2" type="ORF">DY218_07285</name>
</gene>
<evidence type="ECO:0000259" key="1">
    <source>
        <dbReference type="Pfam" id="PF12728"/>
    </source>
</evidence>
<dbReference type="NCBIfam" id="TIGR01764">
    <property type="entry name" value="excise"/>
    <property type="match status" value="1"/>
</dbReference>
<feature type="domain" description="Helix-turn-helix" evidence="1">
    <location>
        <begin position="9"/>
        <end position="56"/>
    </location>
</feature>
<dbReference type="EMBL" id="QUAK01000037">
    <property type="protein sequence ID" value="RFU87329.1"/>
    <property type="molecule type" value="Genomic_DNA"/>
</dbReference>